<name>A0ACA9NJG5_9GLOM</name>
<gene>
    <name evidence="1" type="ORF">SPELUC_LOCUS8942</name>
</gene>
<dbReference type="Proteomes" id="UP000789366">
    <property type="component" value="Unassembled WGS sequence"/>
</dbReference>
<keyword evidence="2" id="KW-1185">Reference proteome</keyword>
<protein>
    <submittedName>
        <fullName evidence="1">6621_t:CDS:1</fullName>
    </submittedName>
</protein>
<organism evidence="1 2">
    <name type="scientific">Cetraspora pellucida</name>
    <dbReference type="NCBI Taxonomy" id="1433469"/>
    <lineage>
        <taxon>Eukaryota</taxon>
        <taxon>Fungi</taxon>
        <taxon>Fungi incertae sedis</taxon>
        <taxon>Mucoromycota</taxon>
        <taxon>Glomeromycotina</taxon>
        <taxon>Glomeromycetes</taxon>
        <taxon>Diversisporales</taxon>
        <taxon>Gigasporaceae</taxon>
        <taxon>Cetraspora</taxon>
    </lineage>
</organism>
<dbReference type="EMBL" id="CAJVPW010014177">
    <property type="protein sequence ID" value="CAG8651816.1"/>
    <property type="molecule type" value="Genomic_DNA"/>
</dbReference>
<evidence type="ECO:0000313" key="1">
    <source>
        <dbReference type="EMBL" id="CAG8651816.1"/>
    </source>
</evidence>
<sequence>GQLKPMKLDEPWPVKQSRRKRGLSVVDNLMPYNIAEDLLNTRANAMYGQMLQYPNQRQNLAQVM</sequence>
<feature type="non-terminal residue" evidence="1">
    <location>
        <position position="1"/>
    </location>
</feature>
<proteinExistence type="predicted"/>
<reference evidence="1" key="1">
    <citation type="submission" date="2021-06" db="EMBL/GenBank/DDBJ databases">
        <authorList>
            <person name="Kallberg Y."/>
            <person name="Tangrot J."/>
            <person name="Rosling A."/>
        </authorList>
    </citation>
    <scope>NUCLEOTIDE SEQUENCE</scope>
    <source>
        <strain evidence="1">28 12/20/2015</strain>
    </source>
</reference>
<comment type="caution">
    <text evidence="1">The sequence shown here is derived from an EMBL/GenBank/DDBJ whole genome shotgun (WGS) entry which is preliminary data.</text>
</comment>
<accession>A0ACA9NJG5</accession>
<evidence type="ECO:0000313" key="2">
    <source>
        <dbReference type="Proteomes" id="UP000789366"/>
    </source>
</evidence>